<accession>A0A5B6V0J8</accession>
<dbReference type="Proteomes" id="UP000325315">
    <property type="component" value="Unassembled WGS sequence"/>
</dbReference>
<comment type="caution">
    <text evidence="2">The sequence shown here is derived from an EMBL/GenBank/DDBJ whole genome shotgun (WGS) entry which is preliminary data.</text>
</comment>
<keyword evidence="3" id="KW-1185">Reference proteome</keyword>
<evidence type="ECO:0000313" key="2">
    <source>
        <dbReference type="EMBL" id="KAA3462659.1"/>
    </source>
</evidence>
<dbReference type="AlphaFoldDB" id="A0A5B6V0J8"/>
<protein>
    <submittedName>
        <fullName evidence="2">Uncharacterized protein</fullName>
    </submittedName>
</protein>
<evidence type="ECO:0000313" key="3">
    <source>
        <dbReference type="Proteomes" id="UP000325315"/>
    </source>
</evidence>
<organism evidence="2 3">
    <name type="scientific">Gossypium australe</name>
    <dbReference type="NCBI Taxonomy" id="47621"/>
    <lineage>
        <taxon>Eukaryota</taxon>
        <taxon>Viridiplantae</taxon>
        <taxon>Streptophyta</taxon>
        <taxon>Embryophyta</taxon>
        <taxon>Tracheophyta</taxon>
        <taxon>Spermatophyta</taxon>
        <taxon>Magnoliopsida</taxon>
        <taxon>eudicotyledons</taxon>
        <taxon>Gunneridae</taxon>
        <taxon>Pentapetalae</taxon>
        <taxon>rosids</taxon>
        <taxon>malvids</taxon>
        <taxon>Malvales</taxon>
        <taxon>Malvaceae</taxon>
        <taxon>Malvoideae</taxon>
        <taxon>Gossypium</taxon>
    </lineage>
</organism>
<evidence type="ECO:0000256" key="1">
    <source>
        <dbReference type="SAM" id="MobiDB-lite"/>
    </source>
</evidence>
<name>A0A5B6V0J8_9ROSI</name>
<gene>
    <name evidence="2" type="ORF">EPI10_029125</name>
</gene>
<feature type="compositionally biased region" description="Polar residues" evidence="1">
    <location>
        <begin position="38"/>
        <end position="59"/>
    </location>
</feature>
<sequence>MSAFDGHSIRSSAIEQQLQDIACHVPFPCPTPMVEGKGQSSMEAMFISNTTQSSKWQSQ</sequence>
<dbReference type="EMBL" id="SMMG02000009">
    <property type="protein sequence ID" value="KAA3462659.1"/>
    <property type="molecule type" value="Genomic_DNA"/>
</dbReference>
<reference evidence="2" key="1">
    <citation type="submission" date="2019-08" db="EMBL/GenBank/DDBJ databases">
        <authorList>
            <person name="Liu F."/>
        </authorList>
    </citation>
    <scope>NUCLEOTIDE SEQUENCE [LARGE SCALE GENOMIC DNA]</scope>
    <source>
        <strain evidence="2">PA1801</strain>
        <tissue evidence="2">Leaf</tissue>
    </source>
</reference>
<feature type="region of interest" description="Disordered" evidence="1">
    <location>
        <begin position="33"/>
        <end position="59"/>
    </location>
</feature>
<proteinExistence type="predicted"/>